<comment type="function">
    <text evidence="6">Involved in the maturation of mitochondrial 4Fe-4S proteins functioning late in the iron-sulfur cluster assembly pathway. May be involved in the binding of an intermediate of Fe/S cluster assembly.</text>
</comment>
<dbReference type="FunFam" id="2.60.300.12:FF:000006">
    <property type="entry name" value="Iron-sulfur cluster assembly 2 mitochondrial"/>
    <property type="match status" value="1"/>
</dbReference>
<evidence type="ECO:0000313" key="13">
    <source>
        <dbReference type="Proteomes" id="UP000314981"/>
    </source>
</evidence>
<evidence type="ECO:0000256" key="8">
    <source>
        <dbReference type="ARBA" id="ARBA00077082"/>
    </source>
</evidence>
<dbReference type="InterPro" id="IPR017870">
    <property type="entry name" value="FeS_cluster_insertion_CS"/>
</dbReference>
<evidence type="ECO:0000256" key="5">
    <source>
        <dbReference type="ARBA" id="ARBA00023128"/>
    </source>
</evidence>
<protein>
    <recommendedName>
        <fullName evidence="7">Iron-sulfur cluster assembly 2 homolog, mitochondrial</fullName>
    </recommendedName>
    <alternativeName>
        <fullName evidence="8">HESB-like domain-containing protein 1</fullName>
    </alternativeName>
</protein>
<reference evidence="12" key="2">
    <citation type="submission" date="2025-08" db="UniProtKB">
        <authorList>
            <consortium name="Ensembl"/>
        </authorList>
    </citation>
    <scope>IDENTIFICATION</scope>
</reference>
<dbReference type="InterPro" id="IPR000361">
    <property type="entry name" value="ATAP_core_dom"/>
</dbReference>
<feature type="region of interest" description="Disordered" evidence="10">
    <location>
        <begin position="1"/>
        <end position="91"/>
    </location>
</feature>
<dbReference type="Gene3D" id="2.60.300.12">
    <property type="entry name" value="HesB-like domain"/>
    <property type="match status" value="1"/>
</dbReference>
<dbReference type="NCBIfam" id="TIGR00049">
    <property type="entry name" value="iron-sulfur cluster assembly accessory protein"/>
    <property type="match status" value="1"/>
</dbReference>
<evidence type="ECO:0000256" key="4">
    <source>
        <dbReference type="ARBA" id="ARBA00023004"/>
    </source>
</evidence>
<dbReference type="Pfam" id="PF01521">
    <property type="entry name" value="Fe-S_biosyn"/>
    <property type="match status" value="1"/>
</dbReference>
<keyword evidence="3" id="KW-0479">Metal-binding</keyword>
<dbReference type="Ensembl" id="ENSBIXT00000033670.1">
    <property type="protein sequence ID" value="ENSBIXP00000019859.1"/>
    <property type="gene ID" value="ENSBIXG00000002692.1"/>
</dbReference>
<dbReference type="InterPro" id="IPR016092">
    <property type="entry name" value="ATAP"/>
</dbReference>
<dbReference type="SUPFAM" id="SSF89360">
    <property type="entry name" value="HesB-like domain"/>
    <property type="match status" value="1"/>
</dbReference>
<keyword evidence="4" id="KW-0408">Iron</keyword>
<evidence type="ECO:0000313" key="12">
    <source>
        <dbReference type="Ensembl" id="ENSBIXP00000019859.1"/>
    </source>
</evidence>
<reference evidence="12" key="3">
    <citation type="submission" date="2025-09" db="UniProtKB">
        <authorList>
            <consortium name="Ensembl"/>
        </authorList>
    </citation>
    <scope>IDENTIFICATION</scope>
</reference>
<sequence length="320" mass="34544">VPGTGTRQSRNASLLRLQAQGRESQQSRSQDKVFRDGPGRGRSPVRRLVTGQRGRGLSPRPPSPPRGHGARQGVRDSRKLRPSAPLSRRASGIHLHPARLLSPALGLGFVSASPLPQWEHFYPIKSLLLPHLPIDVLRGGASVGPASRGPGVEGDWGNVRGRSFQKKMAAVRGLTAVALRVVTPWQRSSRLLAASRGPRALREVSFSSPEAGEGQIHLTDSCVQRLLEITEGSEFLRLEVEGGGCSGFQYKFSLDTVINPDDRVFEKGGARVVVDSDSLAFVKGAHVDFSQELIRSSFQVLNNPQAQQGCSCGSSFSVKL</sequence>
<dbReference type="GO" id="GO:0120510">
    <property type="term" value="C:mitochondrial [4Fe-4S] assembly complex"/>
    <property type="evidence" value="ECO:0007669"/>
    <property type="project" value="UniProtKB-ARBA"/>
</dbReference>
<feature type="compositionally biased region" description="Basic and acidic residues" evidence="10">
    <location>
        <begin position="29"/>
        <end position="39"/>
    </location>
</feature>
<comment type="subunit">
    <text evidence="9">Heterotetramer; forms a dimer of dimers with IBA57. Interacts with [2Fe-2S]-ISCA2 forming the heterodimer [2Fe- 2S]-ISCA2-IBA57 complex; [2Fe-2S] cluster binding is absolutely required to promote the complex formation.</text>
</comment>
<evidence type="ECO:0000256" key="10">
    <source>
        <dbReference type="SAM" id="MobiDB-lite"/>
    </source>
</evidence>
<dbReference type="GO" id="GO:0016226">
    <property type="term" value="P:iron-sulfur cluster assembly"/>
    <property type="evidence" value="ECO:0007669"/>
    <property type="project" value="InterPro"/>
</dbReference>
<accession>A0A4W2D252</accession>
<dbReference type="Proteomes" id="UP000314981">
    <property type="component" value="Chromosome 10"/>
</dbReference>
<dbReference type="InterPro" id="IPR035903">
    <property type="entry name" value="HesB-like_dom_sf"/>
</dbReference>
<evidence type="ECO:0000259" key="11">
    <source>
        <dbReference type="Pfam" id="PF01521"/>
    </source>
</evidence>
<dbReference type="PANTHER" id="PTHR43011">
    <property type="entry name" value="IRON-SULFUR CLUSTER ASSEMBLY 2 HOMOLOG, MITOCHONDRIAL"/>
    <property type="match status" value="1"/>
</dbReference>
<dbReference type="PROSITE" id="PS01152">
    <property type="entry name" value="HESB"/>
    <property type="match status" value="1"/>
</dbReference>
<keyword evidence="5" id="KW-0496">Mitochondrion</keyword>
<dbReference type="GO" id="GO:0005506">
    <property type="term" value="F:iron ion binding"/>
    <property type="evidence" value="ECO:0007669"/>
    <property type="project" value="TreeGrafter"/>
</dbReference>
<proteinExistence type="inferred from homology"/>
<dbReference type="STRING" id="30522.A0A4W2D252"/>
<dbReference type="GO" id="GO:0051537">
    <property type="term" value="F:2 iron, 2 sulfur cluster binding"/>
    <property type="evidence" value="ECO:0007669"/>
    <property type="project" value="TreeGrafter"/>
</dbReference>
<comment type="similarity">
    <text evidence="2">Belongs to the HesB/IscA family.</text>
</comment>
<evidence type="ECO:0000256" key="3">
    <source>
        <dbReference type="ARBA" id="ARBA00022723"/>
    </source>
</evidence>
<feature type="compositionally biased region" description="Polar residues" evidence="10">
    <location>
        <begin position="1"/>
        <end position="12"/>
    </location>
</feature>
<dbReference type="AlphaFoldDB" id="A0A4W2D252"/>
<keyword evidence="13" id="KW-1185">Reference proteome</keyword>
<name>A0A4W2D252_BOBOX</name>
<evidence type="ECO:0000256" key="2">
    <source>
        <dbReference type="ARBA" id="ARBA00006718"/>
    </source>
</evidence>
<evidence type="ECO:0000256" key="6">
    <source>
        <dbReference type="ARBA" id="ARBA00057540"/>
    </source>
</evidence>
<dbReference type="PANTHER" id="PTHR43011:SF1">
    <property type="entry name" value="IRON-SULFUR CLUSTER ASSEMBLY 2 HOMOLOG, MITOCHONDRIAL"/>
    <property type="match status" value="1"/>
</dbReference>
<feature type="domain" description="Core" evidence="11">
    <location>
        <begin position="215"/>
        <end position="313"/>
    </location>
</feature>
<organism evidence="12 13">
    <name type="scientific">Bos indicus x Bos taurus</name>
    <name type="common">Hybrid cattle</name>
    <dbReference type="NCBI Taxonomy" id="30522"/>
    <lineage>
        <taxon>Eukaryota</taxon>
        <taxon>Metazoa</taxon>
        <taxon>Chordata</taxon>
        <taxon>Craniata</taxon>
        <taxon>Vertebrata</taxon>
        <taxon>Euteleostomi</taxon>
        <taxon>Mammalia</taxon>
        <taxon>Eutheria</taxon>
        <taxon>Laurasiatheria</taxon>
        <taxon>Artiodactyla</taxon>
        <taxon>Ruminantia</taxon>
        <taxon>Pecora</taxon>
        <taxon>Bovidae</taxon>
        <taxon>Bovinae</taxon>
        <taxon>Bos</taxon>
    </lineage>
</organism>
<comment type="subcellular location">
    <subcellularLocation>
        <location evidence="1">Mitochondrion</location>
    </subcellularLocation>
</comment>
<evidence type="ECO:0000256" key="9">
    <source>
        <dbReference type="ARBA" id="ARBA00093471"/>
    </source>
</evidence>
<dbReference type="GO" id="GO:0051539">
    <property type="term" value="F:4 iron, 4 sulfur cluster binding"/>
    <property type="evidence" value="ECO:0007669"/>
    <property type="project" value="TreeGrafter"/>
</dbReference>
<reference evidence="12 13" key="1">
    <citation type="submission" date="2018-11" db="EMBL/GenBank/DDBJ databases">
        <title>Haplotype-resolved cattle genomes.</title>
        <authorList>
            <person name="Low W.Y."/>
            <person name="Tearle R."/>
            <person name="Bickhart D.M."/>
            <person name="Rosen B.D."/>
            <person name="Koren S."/>
            <person name="Rhie A."/>
            <person name="Hiendleder S."/>
            <person name="Phillippy A.M."/>
            <person name="Smith T.P.L."/>
            <person name="Williams J.L."/>
        </authorList>
    </citation>
    <scope>NUCLEOTIDE SEQUENCE [LARGE SCALE GENOMIC DNA]</scope>
</reference>
<evidence type="ECO:0000256" key="1">
    <source>
        <dbReference type="ARBA" id="ARBA00004173"/>
    </source>
</evidence>
<evidence type="ECO:0000256" key="7">
    <source>
        <dbReference type="ARBA" id="ARBA00073313"/>
    </source>
</evidence>